<dbReference type="EMBL" id="BJYT01000002">
    <property type="protein sequence ID" value="GEO08193.1"/>
    <property type="molecule type" value="Genomic_DNA"/>
</dbReference>
<sequence>MFRNFFKVAVRNLSKNKFFTILNVIGLAFGMSLSLLFIAFLSFLSRFDDFHSNKDRIYRVTSQLLDKKENPKYASAPAHLAENLHDFSGVEKVVRIHRSLYGEASYGDKKIGVSGYFADPGFFEMFNFPLLKGSKATALGNPNSIVLTETEAKIIFDDKEPMGEMINIPGYGSFLVTGICKDLPKNSHMYFSAIVSYSTIVGHPKSVFLDKKEGWKSYKGSFVYMLLRKDANTGNLERFLNNVAKERYAREKSKVTFKLQPLDQITPGSEDMLDPIGSNWSYLEILVTGLITLIVLVPACANYVNLSIAQSLERMKEIGVRKVMGGRKKQIILQFIVEATTIVLVALMLSYLIYEVVRKDILMSMIETTPLDLTPTWETFVGFFVFALLVGAVSGFVPALYFSKLSPIVALKGKEVKTSGRSFFRKFALTTQFVISLGFIMAVVIMMRQYQYSVNYNLGFEQEQVLDVELQNINQQIFKTEFEKVPGVNRISMSSHVLGLGTASKRYIKTKGEFDSIAVTSMSVDEAFISNMKLTLLAGRDFGQDKSENSRFIIVNEEFVKALHLTEPSTAINRMITLNDSSEFRIAGVLKSFHYAGLEDVIAPFFFEYNPDKFTYANIKLEGKDALGSLIDMEKLWKKIGGQGKFTAQLFSEQIKDAYSFYIMIMKLWGFLGLLAITVACLGLLGTVSFTNKKRFKEIGVRKVLGASAKSLVILLSKDFVFLMAIASVITIPVIYFLFNEMLANTQHYSITIGLFEVIVSLVIMLILGLATILSQTLKAANANPVENLRTE</sequence>
<dbReference type="InterPro" id="IPR003838">
    <property type="entry name" value="ABC3_permease_C"/>
</dbReference>
<evidence type="ECO:0000256" key="5">
    <source>
        <dbReference type="ARBA" id="ARBA00023136"/>
    </source>
</evidence>
<feature type="domain" description="MacB-like periplasmic core" evidence="8">
    <location>
        <begin position="20"/>
        <end position="235"/>
    </location>
</feature>
<keyword evidence="4 6" id="KW-1133">Transmembrane helix</keyword>
<feature type="transmembrane region" description="Helical" evidence="6">
    <location>
        <begin position="659"/>
        <end position="685"/>
    </location>
</feature>
<dbReference type="GO" id="GO:0022857">
    <property type="term" value="F:transmembrane transporter activity"/>
    <property type="evidence" value="ECO:0007669"/>
    <property type="project" value="TreeGrafter"/>
</dbReference>
<keyword evidence="2" id="KW-1003">Cell membrane</keyword>
<feature type="transmembrane region" description="Helical" evidence="6">
    <location>
        <begin position="21"/>
        <end position="44"/>
    </location>
</feature>
<evidence type="ECO:0000256" key="1">
    <source>
        <dbReference type="ARBA" id="ARBA00004651"/>
    </source>
</evidence>
<organism evidence="9 10">
    <name type="scientific">Segetibacter aerophilus</name>
    <dbReference type="NCBI Taxonomy" id="670293"/>
    <lineage>
        <taxon>Bacteria</taxon>
        <taxon>Pseudomonadati</taxon>
        <taxon>Bacteroidota</taxon>
        <taxon>Chitinophagia</taxon>
        <taxon>Chitinophagales</taxon>
        <taxon>Chitinophagaceae</taxon>
        <taxon>Segetibacter</taxon>
    </lineage>
</organism>
<evidence type="ECO:0000256" key="2">
    <source>
        <dbReference type="ARBA" id="ARBA00022475"/>
    </source>
</evidence>
<evidence type="ECO:0000256" key="6">
    <source>
        <dbReference type="SAM" id="Phobius"/>
    </source>
</evidence>
<dbReference type="Pfam" id="PF12704">
    <property type="entry name" value="MacB_PCD"/>
    <property type="match status" value="2"/>
</dbReference>
<feature type="transmembrane region" description="Helical" evidence="6">
    <location>
        <begin position="720"/>
        <end position="739"/>
    </location>
</feature>
<feature type="transmembrane region" description="Helical" evidence="6">
    <location>
        <begin position="331"/>
        <end position="354"/>
    </location>
</feature>
<evidence type="ECO:0000256" key="4">
    <source>
        <dbReference type="ARBA" id="ARBA00022989"/>
    </source>
</evidence>
<evidence type="ECO:0000313" key="10">
    <source>
        <dbReference type="Proteomes" id="UP000321513"/>
    </source>
</evidence>
<dbReference type="PANTHER" id="PTHR30572:SF18">
    <property type="entry name" value="ABC-TYPE MACROLIDE FAMILY EXPORT SYSTEM PERMEASE COMPONENT 2"/>
    <property type="match status" value="1"/>
</dbReference>
<dbReference type="Proteomes" id="UP000321513">
    <property type="component" value="Unassembled WGS sequence"/>
</dbReference>
<evidence type="ECO:0000256" key="3">
    <source>
        <dbReference type="ARBA" id="ARBA00022692"/>
    </source>
</evidence>
<feature type="transmembrane region" description="Helical" evidence="6">
    <location>
        <begin position="380"/>
        <end position="402"/>
    </location>
</feature>
<dbReference type="InterPro" id="IPR025857">
    <property type="entry name" value="MacB_PCD"/>
</dbReference>
<reference evidence="9 10" key="1">
    <citation type="submission" date="2019-07" db="EMBL/GenBank/DDBJ databases">
        <title>Whole genome shotgun sequence of Segetibacter aerophilus NBRC 106135.</title>
        <authorList>
            <person name="Hosoyama A."/>
            <person name="Uohara A."/>
            <person name="Ohji S."/>
            <person name="Ichikawa N."/>
        </authorList>
    </citation>
    <scope>NUCLEOTIDE SEQUENCE [LARGE SCALE GENOMIC DNA]</scope>
    <source>
        <strain evidence="9 10">NBRC 106135</strain>
    </source>
</reference>
<accession>A0A512B8B1</accession>
<proteinExistence type="predicted"/>
<feature type="transmembrane region" description="Helical" evidence="6">
    <location>
        <begin position="751"/>
        <end position="774"/>
    </location>
</feature>
<dbReference type="PANTHER" id="PTHR30572">
    <property type="entry name" value="MEMBRANE COMPONENT OF TRANSPORTER-RELATED"/>
    <property type="match status" value="1"/>
</dbReference>
<feature type="transmembrane region" description="Helical" evidence="6">
    <location>
        <begin position="423"/>
        <end position="447"/>
    </location>
</feature>
<keyword evidence="5 6" id="KW-0472">Membrane</keyword>
<feature type="transmembrane region" description="Helical" evidence="6">
    <location>
        <begin position="280"/>
        <end position="306"/>
    </location>
</feature>
<evidence type="ECO:0000259" key="7">
    <source>
        <dbReference type="Pfam" id="PF02687"/>
    </source>
</evidence>
<name>A0A512B8B1_9BACT</name>
<evidence type="ECO:0000313" key="9">
    <source>
        <dbReference type="EMBL" id="GEO08193.1"/>
    </source>
</evidence>
<comment type="subcellular location">
    <subcellularLocation>
        <location evidence="1">Cell membrane</location>
        <topology evidence="1">Multi-pass membrane protein</topology>
    </subcellularLocation>
</comment>
<comment type="caution">
    <text evidence="9">The sequence shown here is derived from an EMBL/GenBank/DDBJ whole genome shotgun (WGS) entry which is preliminary data.</text>
</comment>
<dbReference type="InterPro" id="IPR050250">
    <property type="entry name" value="Macrolide_Exporter_MacB"/>
</dbReference>
<dbReference type="OrthoDB" id="5933722at2"/>
<dbReference type="AlphaFoldDB" id="A0A512B8B1"/>
<feature type="domain" description="ABC3 transporter permease C-terminal" evidence="7">
    <location>
        <begin position="290"/>
        <end position="407"/>
    </location>
</feature>
<protein>
    <submittedName>
        <fullName evidence="9">ABC transporter permease</fullName>
    </submittedName>
</protein>
<feature type="domain" description="ABC3 transporter permease C-terminal" evidence="7">
    <location>
        <begin position="671"/>
        <end position="785"/>
    </location>
</feature>
<dbReference type="GO" id="GO:0005886">
    <property type="term" value="C:plasma membrane"/>
    <property type="evidence" value="ECO:0007669"/>
    <property type="project" value="UniProtKB-SubCell"/>
</dbReference>
<keyword evidence="3 6" id="KW-0812">Transmembrane</keyword>
<dbReference type="Pfam" id="PF02687">
    <property type="entry name" value="FtsX"/>
    <property type="match status" value="2"/>
</dbReference>
<dbReference type="RefSeq" id="WP_147202273.1">
    <property type="nucleotide sequence ID" value="NZ_BJYT01000002.1"/>
</dbReference>
<keyword evidence="10" id="KW-1185">Reference proteome</keyword>
<feature type="domain" description="MacB-like periplasmic core" evidence="8">
    <location>
        <begin position="434"/>
        <end position="604"/>
    </location>
</feature>
<evidence type="ECO:0000259" key="8">
    <source>
        <dbReference type="Pfam" id="PF12704"/>
    </source>
</evidence>
<gene>
    <name evidence="9" type="ORF">SAE01_06890</name>
</gene>